<evidence type="ECO:0000313" key="3">
    <source>
        <dbReference type="Proteomes" id="UP000663935"/>
    </source>
</evidence>
<evidence type="ECO:0000256" key="1">
    <source>
        <dbReference type="SAM" id="SignalP"/>
    </source>
</evidence>
<reference evidence="2 3" key="1">
    <citation type="submission" date="2021-03" db="EMBL/GenBank/DDBJ databases">
        <title>Complete genome of Polaribacter_sp.G4M1.</title>
        <authorList>
            <person name="Jeong S.W."/>
            <person name="Bae J.W."/>
        </authorList>
    </citation>
    <scope>NUCLEOTIDE SEQUENCE [LARGE SCALE GENOMIC DNA]</scope>
    <source>
        <strain evidence="2 3">G4M1</strain>
    </source>
</reference>
<dbReference type="RefSeq" id="WP_207970631.1">
    <property type="nucleotide sequence ID" value="NZ_CP071795.1"/>
</dbReference>
<sequence>MKNFYAAYAFLCIFVFASCSKKTTSKIEEEAVFDSTFILTLESDKTAINFLNSGAFLTPNVYESTDRESISFSSFDNALFVVSKKGPNYITQFNVENLNVDNVVTSSDLTAPSYLEMYSATEGLVIGVSGRGRRKKYNVAPVNITTGIGNKIDGFSDNILYNNAALVTDGNTVLVADGKDLKAMNTTTKEITTLLTFAENISGILKNKNGTIWVATEKRTEKAAFTKLNKDYSINEVVTVTDNTINLFKNSLLSLNRSSFTAYWSEAASGKIYRFNTITKLVEEFVTPATNNVALTTVVKQHPVTKQVFVIGLEDFLDPDNSIIAIYNDDKSFEKKVEKVGTSPIDIYFSDKNFTN</sequence>
<keyword evidence="3" id="KW-1185">Reference proteome</keyword>
<organism evidence="2 3">
    <name type="scientific">Polaribacter batillariae</name>
    <dbReference type="NCBI Taxonomy" id="2808900"/>
    <lineage>
        <taxon>Bacteria</taxon>
        <taxon>Pseudomonadati</taxon>
        <taxon>Bacteroidota</taxon>
        <taxon>Flavobacteriia</taxon>
        <taxon>Flavobacteriales</taxon>
        <taxon>Flavobacteriaceae</taxon>
    </lineage>
</organism>
<dbReference type="EMBL" id="CP071795">
    <property type="protein sequence ID" value="QTD36443.1"/>
    <property type="molecule type" value="Genomic_DNA"/>
</dbReference>
<feature type="chain" id="PRO_5045108573" description="Lipoprotein" evidence="1">
    <location>
        <begin position="18"/>
        <end position="356"/>
    </location>
</feature>
<feature type="signal peptide" evidence="1">
    <location>
        <begin position="1"/>
        <end position="17"/>
    </location>
</feature>
<gene>
    <name evidence="2" type="ORF">JL193_09760</name>
</gene>
<protein>
    <recommendedName>
        <fullName evidence="4">Lipoprotein</fullName>
    </recommendedName>
</protein>
<proteinExistence type="predicted"/>
<accession>A0ABX7SSM7</accession>
<evidence type="ECO:0008006" key="4">
    <source>
        <dbReference type="Google" id="ProtNLM"/>
    </source>
</evidence>
<name>A0ABX7SSM7_9FLAO</name>
<dbReference type="SUPFAM" id="SSF75011">
    <property type="entry name" value="3-carboxy-cis,cis-mucoante lactonizing enzyme"/>
    <property type="match status" value="1"/>
</dbReference>
<keyword evidence="1" id="KW-0732">Signal</keyword>
<dbReference type="PROSITE" id="PS51257">
    <property type="entry name" value="PROKAR_LIPOPROTEIN"/>
    <property type="match status" value="1"/>
</dbReference>
<evidence type="ECO:0000313" key="2">
    <source>
        <dbReference type="EMBL" id="QTD36443.1"/>
    </source>
</evidence>
<dbReference type="Proteomes" id="UP000663935">
    <property type="component" value="Chromosome"/>
</dbReference>